<evidence type="ECO:0000256" key="7">
    <source>
        <dbReference type="ARBA" id="ARBA00022777"/>
    </source>
</evidence>
<comment type="caution">
    <text evidence="14">The sequence shown here is derived from an EMBL/GenBank/DDBJ whole genome shotgun (WGS) entry which is preliminary data.</text>
</comment>
<comment type="subcellular location">
    <subcellularLocation>
        <location evidence="11">Cytoplasm</location>
    </subcellularLocation>
</comment>
<keyword evidence="4 11" id="KW-0816">Tricarboxylic acid cycle</keyword>
<evidence type="ECO:0000256" key="9">
    <source>
        <dbReference type="ARBA" id="ARBA00022840"/>
    </source>
</evidence>
<feature type="domain" description="Isocitrate dehydrogenase kinase/phosphatase (AceK) kinase" evidence="12">
    <location>
        <begin position="310"/>
        <end position="565"/>
    </location>
</feature>
<evidence type="ECO:0000256" key="8">
    <source>
        <dbReference type="ARBA" id="ARBA00022801"/>
    </source>
</evidence>
<dbReference type="GO" id="GO:0004721">
    <property type="term" value="F:phosphoprotein phosphatase activity"/>
    <property type="evidence" value="ECO:0007669"/>
    <property type="project" value="UniProtKB-KW"/>
</dbReference>
<dbReference type="Proteomes" id="UP000321201">
    <property type="component" value="Unassembled WGS sequence"/>
</dbReference>
<feature type="domain" description="Isocitrate dehydrogenase kinase/phosphatase (AceK) regulatory" evidence="13">
    <location>
        <begin position="8"/>
        <end position="309"/>
    </location>
</feature>
<keyword evidence="7 11" id="KW-0418">Kinase</keyword>
<evidence type="ECO:0000313" key="14">
    <source>
        <dbReference type="EMBL" id="TXF10699.1"/>
    </source>
</evidence>
<keyword evidence="15" id="KW-1185">Reference proteome</keyword>
<dbReference type="PANTHER" id="PTHR39559">
    <property type="match status" value="1"/>
</dbReference>
<evidence type="ECO:0000256" key="10">
    <source>
        <dbReference type="ARBA" id="ARBA00022912"/>
    </source>
</evidence>
<dbReference type="GO" id="GO:0005524">
    <property type="term" value="F:ATP binding"/>
    <property type="evidence" value="ECO:0007669"/>
    <property type="project" value="UniProtKB-UniRule"/>
</dbReference>
<keyword evidence="8 11" id="KW-0378">Hydrolase</keyword>
<keyword evidence="5 11" id="KW-0808">Transferase</keyword>
<feature type="binding site" evidence="11">
    <location>
        <position position="336"/>
    </location>
    <ligand>
        <name>ATP</name>
        <dbReference type="ChEBI" id="CHEBI:30616"/>
    </ligand>
</feature>
<dbReference type="InParanoid" id="A0A5C7EII8"/>
<feature type="binding site" evidence="11">
    <location>
        <begin position="315"/>
        <end position="321"/>
    </location>
    <ligand>
        <name>ATP</name>
        <dbReference type="ChEBI" id="CHEBI:30616"/>
    </ligand>
</feature>
<dbReference type="InterPro" id="IPR046854">
    <property type="entry name" value="AceK_regulatory"/>
</dbReference>
<dbReference type="OrthoDB" id="5287793at2"/>
<dbReference type="EC" id="2.7.11.5" evidence="11"/>
<dbReference type="InterPro" id="IPR046855">
    <property type="entry name" value="AceK_kinase"/>
</dbReference>
<evidence type="ECO:0000256" key="5">
    <source>
        <dbReference type="ARBA" id="ARBA00022679"/>
    </source>
</evidence>
<dbReference type="PANTHER" id="PTHR39559:SF1">
    <property type="entry name" value="ISOCITRATE DEHYDROGENASE KINASE_PHOSPHATASE"/>
    <property type="match status" value="1"/>
</dbReference>
<dbReference type="HAMAP" id="MF_00747">
    <property type="entry name" value="AceK"/>
    <property type="match status" value="1"/>
</dbReference>
<dbReference type="GO" id="GO:0016208">
    <property type="term" value="F:AMP binding"/>
    <property type="evidence" value="ECO:0007669"/>
    <property type="project" value="TreeGrafter"/>
</dbReference>
<comment type="similarity">
    <text evidence="11">Belongs to the AceK family.</text>
</comment>
<comment type="function">
    <text evidence="11">Bifunctional enzyme which can phosphorylate or dephosphorylate isocitrate dehydrogenase (IDH) on a specific serine residue. This is a regulatory mechanism which enables bacteria to bypass the Krebs cycle via the glyoxylate shunt in response to the source of carbon. When bacteria are grown on glucose, IDH is fully active and unphosphorylated, but when grown on acetate or ethanol, the activity of IDH declines drastically concomitant with its phosphorylation.</text>
</comment>
<dbReference type="EC" id="3.1.3.-" evidence="11"/>
<protein>
    <recommendedName>
        <fullName evidence="11">Isocitrate dehydrogenase kinase/phosphatase</fullName>
        <shortName evidence="11">IDH kinase/phosphatase</shortName>
        <shortName evidence="11">IDHK/P</shortName>
        <ecNumber evidence="11">2.7.11.5</ecNumber>
        <ecNumber evidence="11">3.1.3.-</ecNumber>
    </recommendedName>
</protein>
<evidence type="ECO:0000256" key="2">
    <source>
        <dbReference type="ARBA" id="ARBA00022490"/>
    </source>
</evidence>
<evidence type="ECO:0000256" key="11">
    <source>
        <dbReference type="HAMAP-Rule" id="MF_00747"/>
    </source>
</evidence>
<evidence type="ECO:0000313" key="15">
    <source>
        <dbReference type="Proteomes" id="UP000321201"/>
    </source>
</evidence>
<keyword evidence="2 11" id="KW-0963">Cytoplasm</keyword>
<evidence type="ECO:0000256" key="4">
    <source>
        <dbReference type="ARBA" id="ARBA00022532"/>
    </source>
</evidence>
<feature type="active site" evidence="11">
    <location>
        <position position="371"/>
    </location>
</feature>
<dbReference type="Pfam" id="PF20423">
    <property type="entry name" value="AceK_regulatory"/>
    <property type="match status" value="1"/>
</dbReference>
<dbReference type="Pfam" id="PF06315">
    <property type="entry name" value="AceK_kinase"/>
    <property type="match status" value="1"/>
</dbReference>
<keyword evidence="3 11" id="KW-0723">Serine/threonine-protein kinase</keyword>
<dbReference type="FunCoup" id="A0A5C7EII8">
    <property type="interactions" value="34"/>
</dbReference>
<dbReference type="GO" id="GO:0006006">
    <property type="term" value="P:glucose metabolic process"/>
    <property type="evidence" value="ECO:0007669"/>
    <property type="project" value="InterPro"/>
</dbReference>
<keyword evidence="1 11" id="KW-0329">Glyoxylate bypass</keyword>
<dbReference type="GO" id="GO:0006099">
    <property type="term" value="P:tricarboxylic acid cycle"/>
    <property type="evidence" value="ECO:0007669"/>
    <property type="project" value="UniProtKB-UniRule"/>
</dbReference>
<evidence type="ECO:0000259" key="13">
    <source>
        <dbReference type="Pfam" id="PF20423"/>
    </source>
</evidence>
<dbReference type="InterPro" id="IPR010452">
    <property type="entry name" value="Isocitrate_DH_AceK"/>
</dbReference>
<keyword evidence="10 11" id="KW-0904">Protein phosphatase</keyword>
<proteinExistence type="inferred from homology"/>
<evidence type="ECO:0000256" key="1">
    <source>
        <dbReference type="ARBA" id="ARBA00022435"/>
    </source>
</evidence>
<dbReference type="AlphaFoldDB" id="A0A5C7EII8"/>
<dbReference type="NCBIfam" id="NF002804">
    <property type="entry name" value="PRK02946.1"/>
    <property type="match status" value="1"/>
</dbReference>
<dbReference type="GO" id="GO:0004674">
    <property type="term" value="F:protein serine/threonine kinase activity"/>
    <property type="evidence" value="ECO:0007669"/>
    <property type="project" value="UniProtKB-KW"/>
</dbReference>
<evidence type="ECO:0000259" key="12">
    <source>
        <dbReference type="Pfam" id="PF06315"/>
    </source>
</evidence>
<reference evidence="14 15" key="1">
    <citation type="submission" date="2019-08" db="EMBL/GenBank/DDBJ databases">
        <title>Pelomicrobium methylotrophicum gen. nov., sp. nov. a moderately thermophilic, facultatively anaerobic, lithoautotrophic and methylotrophic bacterium isolated from a terrestrial mud volcano.</title>
        <authorList>
            <person name="Slobodkina G.B."/>
            <person name="Merkel A.Y."/>
            <person name="Slobodkin A.I."/>
        </authorList>
    </citation>
    <scope>NUCLEOTIDE SEQUENCE [LARGE SCALE GENOMIC DNA]</scope>
    <source>
        <strain evidence="14 15">SM250</strain>
    </source>
</reference>
<dbReference type="EMBL" id="VPFL01000023">
    <property type="protein sequence ID" value="TXF10699.1"/>
    <property type="molecule type" value="Genomic_DNA"/>
</dbReference>
<organism evidence="14 15">
    <name type="scientific">Pelomicrobium methylotrophicum</name>
    <dbReference type="NCBI Taxonomy" id="2602750"/>
    <lineage>
        <taxon>Bacteria</taxon>
        <taxon>Pseudomonadati</taxon>
        <taxon>Pseudomonadota</taxon>
        <taxon>Hydrogenophilia</taxon>
        <taxon>Hydrogenophilia incertae sedis</taxon>
        <taxon>Pelomicrobium</taxon>
    </lineage>
</organism>
<evidence type="ECO:0000256" key="3">
    <source>
        <dbReference type="ARBA" id="ARBA00022527"/>
    </source>
</evidence>
<dbReference type="GO" id="GO:0008772">
    <property type="term" value="F:[isocitrate dehydrogenase (NADP+)] kinase activity"/>
    <property type="evidence" value="ECO:0007669"/>
    <property type="project" value="UniProtKB-UniRule"/>
</dbReference>
<dbReference type="RefSeq" id="WP_147800780.1">
    <property type="nucleotide sequence ID" value="NZ_VPFL01000023.1"/>
</dbReference>
<accession>A0A5C7EII8</accession>
<evidence type="ECO:0000256" key="6">
    <source>
        <dbReference type="ARBA" id="ARBA00022741"/>
    </source>
</evidence>
<name>A0A5C7EII8_9PROT</name>
<gene>
    <name evidence="11 14" type="primary">aceK</name>
    <name evidence="14" type="ORF">FR698_13760</name>
</gene>
<keyword evidence="6 11" id="KW-0547">Nucleotide-binding</keyword>
<dbReference type="GO" id="GO:0005737">
    <property type="term" value="C:cytoplasm"/>
    <property type="evidence" value="ECO:0007669"/>
    <property type="project" value="UniProtKB-SubCell"/>
</dbReference>
<sequence>MSVHEEIARTILAGFDKHYRLFRETSARAKERFENADWAAAREAQRLRIQMYDQRVEEAVAAVRQRFPGAGSDESLWPRIKLAYIGLLYEHRQPECAETFYNSVACRVLHRRYFHNQFIFWRPAISTEYLEGEQPTYRCHYPTARGLRRTLLDILTCFGLRNPFEDLRRDVGLLLQALEERFPSPWQLHPNFQIQVLSSLFFRNKAAYIVGRAINGNRQYPFVVPLLQNERRELYVDTLLLEPDHIAVLFSFARAYFMVDMEVPSAYVAFLRELLPEKPPAEIYTLLGLQKHGKTLFYRDLHHHLEHSSDNFRIAPGIRGLVMLVFTLPSYPYVFKVIRDAFDPPKAMDRETVKQKYLIVKYHDRVGRLADTLEYSDVALPVARFDPELLEALKRDAASSIEFEADKIIIKHMYIERRMVPLNIYLEDADEARLRHAIQEYGQAIKDLAGANIFPGDMLLKNFGVTRHGRVVFYDYDEIAYMTDCTFRALPEARTPEEELAAEPWYGVGQNDVFPQQFAQYVFTDPRSRALFLELHPELTDPGFWREKQRRILQGIQEDVFPYPESLRFRHRYQRARTSTARVAVPAETE</sequence>
<comment type="catalytic activity">
    <reaction evidence="11">
        <text>L-seryl-[isocitrate dehydrogenase] + ATP = O-phospho-L-seryl-[isocitrate dehydrogenase] + ADP + H(+)</text>
        <dbReference type="Rhea" id="RHEA:43540"/>
        <dbReference type="Rhea" id="RHEA-COMP:10605"/>
        <dbReference type="Rhea" id="RHEA-COMP:10606"/>
        <dbReference type="ChEBI" id="CHEBI:15378"/>
        <dbReference type="ChEBI" id="CHEBI:29999"/>
        <dbReference type="ChEBI" id="CHEBI:30616"/>
        <dbReference type="ChEBI" id="CHEBI:83421"/>
        <dbReference type="ChEBI" id="CHEBI:456216"/>
        <dbReference type="EC" id="2.7.11.5"/>
    </reaction>
</comment>
<keyword evidence="9 11" id="KW-0067">ATP-binding</keyword>
<dbReference type="GO" id="GO:0006097">
    <property type="term" value="P:glyoxylate cycle"/>
    <property type="evidence" value="ECO:0007669"/>
    <property type="project" value="UniProtKB-UniRule"/>
</dbReference>
<dbReference type="PIRSF" id="PIRSF000719">
    <property type="entry name" value="AceK"/>
    <property type="match status" value="1"/>
</dbReference>